<keyword evidence="4" id="KW-1185">Reference proteome</keyword>
<accession>A0A816G856</accession>
<reference evidence="3" key="1">
    <citation type="submission" date="2021-02" db="EMBL/GenBank/DDBJ databases">
        <authorList>
            <person name="Nowell W R."/>
        </authorList>
    </citation>
    <scope>NUCLEOTIDE SEQUENCE</scope>
</reference>
<proteinExistence type="predicted"/>
<evidence type="ECO:0000313" key="3">
    <source>
        <dbReference type="EMBL" id="CAF1670912.1"/>
    </source>
</evidence>
<feature type="compositionally biased region" description="Low complexity" evidence="1">
    <location>
        <begin position="73"/>
        <end position="83"/>
    </location>
</feature>
<organism evidence="3 4">
    <name type="scientific">Rotaria sordida</name>
    <dbReference type="NCBI Taxonomy" id="392033"/>
    <lineage>
        <taxon>Eukaryota</taxon>
        <taxon>Metazoa</taxon>
        <taxon>Spiralia</taxon>
        <taxon>Gnathifera</taxon>
        <taxon>Rotifera</taxon>
        <taxon>Eurotatoria</taxon>
        <taxon>Bdelloidea</taxon>
        <taxon>Philodinida</taxon>
        <taxon>Philodinidae</taxon>
        <taxon>Rotaria</taxon>
    </lineage>
</organism>
<evidence type="ECO:0000313" key="2">
    <source>
        <dbReference type="EMBL" id="CAF1544975.1"/>
    </source>
</evidence>
<feature type="region of interest" description="Disordered" evidence="1">
    <location>
        <begin position="51"/>
        <end position="98"/>
    </location>
</feature>
<dbReference type="EMBL" id="CAJNOL010015253">
    <property type="protein sequence ID" value="CAF1670912.1"/>
    <property type="molecule type" value="Genomic_DNA"/>
</dbReference>
<sequence>MSTENSQPGHIPSELLNTLNVSQSNIDQLLSVGIVTTSQLSLTQFNSTNMISDIQQHDHGTGTQDAGQEQRHQQTQARRQPQQQEERQRLRQQQQQEQ</sequence>
<evidence type="ECO:0000313" key="4">
    <source>
        <dbReference type="Proteomes" id="UP000663870"/>
    </source>
</evidence>
<dbReference type="AlphaFoldDB" id="A0A816G856"/>
<evidence type="ECO:0000256" key="1">
    <source>
        <dbReference type="SAM" id="MobiDB-lite"/>
    </source>
</evidence>
<dbReference type="Proteomes" id="UP000663854">
    <property type="component" value="Unassembled WGS sequence"/>
</dbReference>
<name>A0A816G856_9BILA</name>
<dbReference type="Proteomes" id="UP000663870">
    <property type="component" value="Unassembled WGS sequence"/>
</dbReference>
<comment type="caution">
    <text evidence="3">The sequence shown here is derived from an EMBL/GenBank/DDBJ whole genome shotgun (WGS) entry which is preliminary data.</text>
</comment>
<protein>
    <submittedName>
        <fullName evidence="3">Uncharacterized protein</fullName>
    </submittedName>
</protein>
<gene>
    <name evidence="3" type="ORF">JXQ802_LOCUS57585</name>
    <name evidence="2" type="ORF">PYM288_LOCUS40983</name>
</gene>
<dbReference type="EMBL" id="CAJNOH010013362">
    <property type="protein sequence ID" value="CAF1544975.1"/>
    <property type="molecule type" value="Genomic_DNA"/>
</dbReference>